<dbReference type="PANTHER" id="PTHR24198">
    <property type="entry name" value="ANKYRIN REPEAT AND PROTEIN KINASE DOMAIN-CONTAINING PROTEIN"/>
    <property type="match status" value="1"/>
</dbReference>
<dbReference type="SUPFAM" id="SSF140860">
    <property type="entry name" value="Pseudo ankyrin repeat-like"/>
    <property type="match status" value="1"/>
</dbReference>
<feature type="repeat" description="ANK" evidence="3">
    <location>
        <begin position="333"/>
        <end position="365"/>
    </location>
</feature>
<evidence type="ECO:0000256" key="3">
    <source>
        <dbReference type="PROSITE-ProRule" id="PRU00023"/>
    </source>
</evidence>
<dbReference type="Gene3D" id="1.25.40.20">
    <property type="entry name" value="Ankyrin repeat-containing domain"/>
    <property type="match status" value="4"/>
</dbReference>
<feature type="repeat" description="ANK" evidence="3">
    <location>
        <begin position="920"/>
        <end position="952"/>
    </location>
</feature>
<reference evidence="7" key="2">
    <citation type="submission" date="2020-04" db="EMBL/GenBank/DDBJ databases">
        <authorList>
            <consortium name="NCBI Genome Project"/>
        </authorList>
    </citation>
    <scope>NUCLEOTIDE SEQUENCE</scope>
    <source>
        <strain evidence="7">CBS 304.34</strain>
    </source>
</reference>
<feature type="repeat" description="ANK" evidence="3">
    <location>
        <begin position="407"/>
        <end position="439"/>
    </location>
</feature>
<dbReference type="Pfam" id="PF00023">
    <property type="entry name" value="Ank"/>
    <property type="match status" value="1"/>
</dbReference>
<gene>
    <name evidence="5 7" type="ORF">BDZ99DRAFT_513605</name>
</gene>
<feature type="domain" description="Clr5" evidence="4">
    <location>
        <begin position="3"/>
        <end position="53"/>
    </location>
</feature>
<reference evidence="7" key="3">
    <citation type="submission" date="2025-04" db="UniProtKB">
        <authorList>
            <consortium name="RefSeq"/>
        </authorList>
    </citation>
    <scope>IDENTIFICATION</scope>
    <source>
        <strain evidence="7">CBS 304.34</strain>
    </source>
</reference>
<feature type="repeat" description="ANK" evidence="3">
    <location>
        <begin position="755"/>
        <end position="784"/>
    </location>
</feature>
<evidence type="ECO:0000313" key="5">
    <source>
        <dbReference type="EMBL" id="KAF2817365.1"/>
    </source>
</evidence>
<dbReference type="GeneID" id="54465616"/>
<dbReference type="PRINTS" id="PR01415">
    <property type="entry name" value="ANKYRIN"/>
</dbReference>
<evidence type="ECO:0000256" key="2">
    <source>
        <dbReference type="ARBA" id="ARBA00023043"/>
    </source>
</evidence>
<evidence type="ECO:0000313" key="7">
    <source>
        <dbReference type="RefSeq" id="XP_033584329.1"/>
    </source>
</evidence>
<feature type="repeat" description="ANK" evidence="3">
    <location>
        <begin position="865"/>
        <end position="897"/>
    </location>
</feature>
<dbReference type="PROSITE" id="PS50088">
    <property type="entry name" value="ANK_REPEAT"/>
    <property type="match status" value="7"/>
</dbReference>
<dbReference type="SMART" id="SM00248">
    <property type="entry name" value="ANK"/>
    <property type="match status" value="16"/>
</dbReference>
<dbReference type="InterPro" id="IPR036770">
    <property type="entry name" value="Ankyrin_rpt-contain_sf"/>
</dbReference>
<dbReference type="PROSITE" id="PS50297">
    <property type="entry name" value="ANK_REP_REGION"/>
    <property type="match status" value="5"/>
</dbReference>
<proteinExistence type="predicted"/>
<dbReference type="EMBL" id="MU003692">
    <property type="protein sequence ID" value="KAF2817365.1"/>
    <property type="molecule type" value="Genomic_DNA"/>
</dbReference>
<dbReference type="SUPFAM" id="SSF48403">
    <property type="entry name" value="Ankyrin repeat"/>
    <property type="match status" value="2"/>
</dbReference>
<protein>
    <submittedName>
        <fullName evidence="5 7">Ankyrin</fullName>
    </submittedName>
</protein>
<dbReference type="Proteomes" id="UP000504636">
    <property type="component" value="Unplaced"/>
</dbReference>
<feature type="repeat" description="ANK" evidence="3">
    <location>
        <begin position="612"/>
        <end position="644"/>
    </location>
</feature>
<dbReference type="Pfam" id="PF13637">
    <property type="entry name" value="Ank_4"/>
    <property type="match status" value="1"/>
</dbReference>
<dbReference type="AlphaFoldDB" id="A0A6A6ZAP2"/>
<dbReference type="Pfam" id="PF14420">
    <property type="entry name" value="Clr5"/>
    <property type="match status" value="1"/>
</dbReference>
<keyword evidence="2 3" id="KW-0040">ANK repeat</keyword>
<dbReference type="InterPro" id="IPR025676">
    <property type="entry name" value="Clr5_dom"/>
</dbReference>
<dbReference type="InterPro" id="IPR002110">
    <property type="entry name" value="Ankyrin_rpt"/>
</dbReference>
<organism evidence="5">
    <name type="scientific">Mytilinidion resinicola</name>
    <dbReference type="NCBI Taxonomy" id="574789"/>
    <lineage>
        <taxon>Eukaryota</taxon>
        <taxon>Fungi</taxon>
        <taxon>Dikarya</taxon>
        <taxon>Ascomycota</taxon>
        <taxon>Pezizomycotina</taxon>
        <taxon>Dothideomycetes</taxon>
        <taxon>Pleosporomycetidae</taxon>
        <taxon>Mytilinidiales</taxon>
        <taxon>Mytilinidiaceae</taxon>
        <taxon>Mytilinidion</taxon>
    </lineage>
</organism>
<evidence type="ECO:0000259" key="4">
    <source>
        <dbReference type="Pfam" id="PF14420"/>
    </source>
</evidence>
<reference evidence="5 7" key="1">
    <citation type="journal article" date="2020" name="Stud. Mycol.">
        <title>101 Dothideomycetes genomes: a test case for predicting lifestyles and emergence of pathogens.</title>
        <authorList>
            <person name="Haridas S."/>
            <person name="Albert R."/>
            <person name="Binder M."/>
            <person name="Bloem J."/>
            <person name="Labutti K."/>
            <person name="Salamov A."/>
            <person name="Andreopoulos B."/>
            <person name="Baker S."/>
            <person name="Barry K."/>
            <person name="Bills G."/>
            <person name="Bluhm B."/>
            <person name="Cannon C."/>
            <person name="Castanera R."/>
            <person name="Culley D."/>
            <person name="Daum C."/>
            <person name="Ezra D."/>
            <person name="Gonzalez J."/>
            <person name="Henrissat B."/>
            <person name="Kuo A."/>
            <person name="Liang C."/>
            <person name="Lipzen A."/>
            <person name="Lutzoni F."/>
            <person name="Magnuson J."/>
            <person name="Mondo S."/>
            <person name="Nolan M."/>
            <person name="Ohm R."/>
            <person name="Pangilinan J."/>
            <person name="Park H.-J."/>
            <person name="Ramirez L."/>
            <person name="Alfaro M."/>
            <person name="Sun H."/>
            <person name="Tritt A."/>
            <person name="Yoshinaga Y."/>
            <person name="Zwiers L.-H."/>
            <person name="Turgeon B."/>
            <person name="Goodwin S."/>
            <person name="Spatafora J."/>
            <person name="Crous P."/>
            <person name="Grigoriev I."/>
        </authorList>
    </citation>
    <scope>NUCLEOTIDE SEQUENCE</scope>
    <source>
        <strain evidence="5 7">CBS 304.34</strain>
    </source>
</reference>
<evidence type="ECO:0000313" key="6">
    <source>
        <dbReference type="Proteomes" id="UP000504636"/>
    </source>
</evidence>
<dbReference type="PANTHER" id="PTHR24198:SF165">
    <property type="entry name" value="ANKYRIN REPEAT-CONTAINING PROTEIN-RELATED"/>
    <property type="match status" value="1"/>
</dbReference>
<evidence type="ECO:0000256" key="1">
    <source>
        <dbReference type="ARBA" id="ARBA00022737"/>
    </source>
</evidence>
<dbReference type="Pfam" id="PF12796">
    <property type="entry name" value="Ank_2"/>
    <property type="match status" value="4"/>
</dbReference>
<sequence length="1036" mass="116104">MSLPWELHKETIEDLYLSKNQPLKQVMDFMDTINFKATKGQYERQFKKWQLKKYSKSDQWKAIGHKLQKRKREGKESEVYLDGELVPPQKVMKAVARPSNHVSFIEKFQTEEYDIGPALTPRETCTTVSMPSSIHLLKMAIYVLSNKLHTDDYKRRDLYEQLAVKWCCIPENLKHFERLLRSKEPTICALAEAVWEPALNAADENLIRGIISEMSFDIGHLILPHHVERVVSMRNLDLTKLLIRYASNNIEQRSKMLASALQEGVSTGQVDLVKLLLEEHKLLIRYALNRFEQCSEMLAPALLEGIRARQVESVKLLVEENVDLNWRSDISYDQQTPLEVAVIYENVELVQILLSAGSDVNSVYEPEDRECAFPSALEIAIQNENTVLIELLREAGACLNFEGFDGRPRGVLSMAADTGNRSLVEEFLEAGADIDSVDRRGETALTKYVRKEDLNMVIYLLSLGAKASPPTFLKEEEEDDDDSYLRPKASLEAAIDTKNDVIIRVLLGSGASCDDPNLFRSAVATGKIWLVQLLLDKVLDASVLKECEENALQTSIECENLEVFRLILGRDTELPGSCLSEAVEFYDAHVGYEMVESLLKKGMDVNLADGNFEWTPLIRAIDNESLDIVELLLNNNADINKSLRRGSPLKVAVFRRNTSLAARLLELGATPFDTKALSAAVLNKDTDTLDILLQAISTRNDVSDKEDLYGLPLRAAINTFNTDLIDFFLKAGGALNRREIYSGLDRHFHYELCATPLEFAVRGGNTAVIRMLLERGANPNIPFDTGYGVTALVRSILQENLEATKLLLHYRADVNAWPCPYHYEEWSNRSGNLTALQTAAKIGSPEMVQTLLDAGADVHGPLGIRGLTALHLAASEGHLRVAKMLIRAGAATDVDAVSSGLGWRDTRTAGFFTKTYRFRETRTALELAAEHGRIDMVQLLLNAGADLELPRQPNKEHERLGGNSNPEQDDSALGSCWSVFSKPCENPDCSDYDDSVKDSLPGDRQYEIATGLAKRNRFMAVARLITTYREHKIING</sequence>
<accession>A0A6A6ZAP2</accession>
<dbReference type="RefSeq" id="XP_033584329.1">
    <property type="nucleotide sequence ID" value="XM_033724723.1"/>
</dbReference>
<keyword evidence="6" id="KW-1185">Reference proteome</keyword>
<dbReference type="OrthoDB" id="427518at2759"/>
<feature type="repeat" description="ANK" evidence="3">
    <location>
        <begin position="831"/>
        <end position="859"/>
    </location>
</feature>
<keyword evidence="1" id="KW-0677">Repeat</keyword>
<name>A0A6A6ZAP2_9PEZI</name>